<dbReference type="AlphaFoldDB" id="A0AAV3YU39"/>
<accession>A0AAV3YU39</accession>
<protein>
    <submittedName>
        <fullName evidence="1">Retrovirus-related pol polyprotein line-1</fullName>
    </submittedName>
</protein>
<gene>
    <name evidence="1" type="ORF">PoB_001283000</name>
</gene>
<evidence type="ECO:0000313" key="1">
    <source>
        <dbReference type="EMBL" id="GFN86324.1"/>
    </source>
</evidence>
<keyword evidence="2" id="KW-1185">Reference proteome</keyword>
<comment type="caution">
    <text evidence="1">The sequence shown here is derived from an EMBL/GenBank/DDBJ whole genome shotgun (WGS) entry which is preliminary data.</text>
</comment>
<proteinExistence type="predicted"/>
<reference evidence="1 2" key="1">
    <citation type="journal article" date="2021" name="Elife">
        <title>Chloroplast acquisition without the gene transfer in kleptoplastic sea slugs, Plakobranchus ocellatus.</title>
        <authorList>
            <person name="Maeda T."/>
            <person name="Takahashi S."/>
            <person name="Yoshida T."/>
            <person name="Shimamura S."/>
            <person name="Takaki Y."/>
            <person name="Nagai Y."/>
            <person name="Toyoda A."/>
            <person name="Suzuki Y."/>
            <person name="Arimoto A."/>
            <person name="Ishii H."/>
            <person name="Satoh N."/>
            <person name="Nishiyama T."/>
            <person name="Hasebe M."/>
            <person name="Maruyama T."/>
            <person name="Minagawa J."/>
            <person name="Obokata J."/>
            <person name="Shigenobu S."/>
        </authorList>
    </citation>
    <scope>NUCLEOTIDE SEQUENCE [LARGE SCALE GENOMIC DNA]</scope>
</reference>
<dbReference type="Proteomes" id="UP000735302">
    <property type="component" value="Unassembled WGS sequence"/>
</dbReference>
<organism evidence="1 2">
    <name type="scientific">Plakobranchus ocellatus</name>
    <dbReference type="NCBI Taxonomy" id="259542"/>
    <lineage>
        <taxon>Eukaryota</taxon>
        <taxon>Metazoa</taxon>
        <taxon>Spiralia</taxon>
        <taxon>Lophotrochozoa</taxon>
        <taxon>Mollusca</taxon>
        <taxon>Gastropoda</taxon>
        <taxon>Heterobranchia</taxon>
        <taxon>Euthyneura</taxon>
        <taxon>Panpulmonata</taxon>
        <taxon>Sacoglossa</taxon>
        <taxon>Placobranchoidea</taxon>
        <taxon>Plakobranchidae</taxon>
        <taxon>Plakobranchus</taxon>
    </lineage>
</organism>
<sequence length="77" mass="8557">MEGPAILKEEVEHAISKMKQGKATGADGIPVEAIKVLDDLDIIEKINLMNTMYNNGEIPQDMKKSLYIIMPAKSRNN</sequence>
<dbReference type="EMBL" id="BLXT01001517">
    <property type="protein sequence ID" value="GFN86324.1"/>
    <property type="molecule type" value="Genomic_DNA"/>
</dbReference>
<name>A0AAV3YU39_9GAST</name>
<evidence type="ECO:0000313" key="2">
    <source>
        <dbReference type="Proteomes" id="UP000735302"/>
    </source>
</evidence>